<dbReference type="EMBL" id="JSCE01000199">
    <property type="protein sequence ID" value="KHM51410.1"/>
    <property type="molecule type" value="Genomic_DNA"/>
</dbReference>
<dbReference type="RefSeq" id="WP_039210409.1">
    <property type="nucleotide sequence ID" value="NZ_JSCE01000199.1"/>
</dbReference>
<dbReference type="Proteomes" id="UP000030993">
    <property type="component" value="Unassembled WGS sequence"/>
</dbReference>
<accession>A0A0B2JST8</accession>
<evidence type="ECO:0000313" key="1">
    <source>
        <dbReference type="EMBL" id="KHM51410.1"/>
    </source>
</evidence>
<dbReference type="STRING" id="82374.NZ47_10655"/>
<name>A0A0B2JST8_9FIRM</name>
<dbReference type="AlphaFoldDB" id="A0A0B2JST8"/>
<protein>
    <submittedName>
        <fullName evidence="1">Uncharacterized protein</fullName>
    </submittedName>
</protein>
<reference evidence="1 2" key="1">
    <citation type="journal article" date="2013" name="PLoS ONE">
        <title>Identification and characterization of three novel lipases belonging to families II and V from Anaerovibrio lipolyticus 5ST.</title>
        <authorList>
            <person name="Prive F."/>
            <person name="Kaderbhai N.N."/>
            <person name="Girdwood S."/>
            <person name="Worgan H.J."/>
            <person name="Pinloche E."/>
            <person name="Scollan N.D."/>
            <person name="Huws S.A."/>
            <person name="Newbold C.J."/>
        </authorList>
    </citation>
    <scope>NUCLEOTIDE SEQUENCE [LARGE SCALE GENOMIC DNA]</scope>
    <source>
        <strain evidence="1 2">5S</strain>
    </source>
</reference>
<comment type="caution">
    <text evidence="1">The sequence shown here is derived from an EMBL/GenBank/DDBJ whole genome shotgun (WGS) entry which is preliminary data.</text>
</comment>
<gene>
    <name evidence="1" type="ORF">NZ47_10655</name>
</gene>
<proteinExistence type="predicted"/>
<sequence>MEIHESGMVVTCPNDNVFFIEKSHAYNNISNSGVSSVECVINAKKNMIYFLELKTTAPDKENKNDLESYVVEIADKFIHSISLCYSIFHEIQKEDADYPIGITLKECLGKSPKIRFMLLVKTIAEDNCLHLSAMFQKKMRPFLKIWNAESVIVMSGAKAVQKGLAVIE</sequence>
<evidence type="ECO:0000313" key="2">
    <source>
        <dbReference type="Proteomes" id="UP000030993"/>
    </source>
</evidence>
<keyword evidence="2" id="KW-1185">Reference proteome</keyword>
<organism evidence="1 2">
    <name type="scientific">Anaerovibrio lipolyticus</name>
    <dbReference type="NCBI Taxonomy" id="82374"/>
    <lineage>
        <taxon>Bacteria</taxon>
        <taxon>Bacillati</taxon>
        <taxon>Bacillota</taxon>
        <taxon>Negativicutes</taxon>
        <taxon>Selenomonadales</taxon>
        <taxon>Selenomonadaceae</taxon>
        <taxon>Anaerovibrio</taxon>
    </lineage>
</organism>